<keyword evidence="4" id="KW-1185">Reference proteome</keyword>
<keyword evidence="2" id="KW-1133">Transmembrane helix</keyword>
<feature type="region of interest" description="Disordered" evidence="1">
    <location>
        <begin position="187"/>
        <end position="219"/>
    </location>
</feature>
<reference evidence="3 4" key="1">
    <citation type="journal article" date="2017" name="Genome Biol.">
        <title>New reference genome sequences of hot pepper reveal the massive evolution of plant disease-resistance genes by retroduplication.</title>
        <authorList>
            <person name="Kim S."/>
            <person name="Park J."/>
            <person name="Yeom S.I."/>
            <person name="Kim Y.M."/>
            <person name="Seo E."/>
            <person name="Kim K.T."/>
            <person name="Kim M.S."/>
            <person name="Lee J.M."/>
            <person name="Cheong K."/>
            <person name="Shin H.S."/>
            <person name="Kim S.B."/>
            <person name="Han K."/>
            <person name="Lee J."/>
            <person name="Park M."/>
            <person name="Lee H.A."/>
            <person name="Lee H.Y."/>
            <person name="Lee Y."/>
            <person name="Oh S."/>
            <person name="Lee J.H."/>
            <person name="Choi E."/>
            <person name="Choi E."/>
            <person name="Lee S.E."/>
            <person name="Jeon J."/>
            <person name="Kim H."/>
            <person name="Choi G."/>
            <person name="Song H."/>
            <person name="Lee J."/>
            <person name="Lee S.C."/>
            <person name="Kwon J.K."/>
            <person name="Lee H.Y."/>
            <person name="Koo N."/>
            <person name="Hong Y."/>
            <person name="Kim R.W."/>
            <person name="Kang W.H."/>
            <person name="Huh J.H."/>
            <person name="Kang B.C."/>
            <person name="Yang T.J."/>
            <person name="Lee Y.H."/>
            <person name="Bennetzen J.L."/>
            <person name="Choi D."/>
        </authorList>
    </citation>
    <scope>NUCLEOTIDE SEQUENCE [LARGE SCALE GENOMIC DNA]</scope>
    <source>
        <strain evidence="4">cv. PBC81</strain>
    </source>
</reference>
<dbReference type="EMBL" id="MLFT02002837">
    <property type="protein sequence ID" value="PHT25140.1"/>
    <property type="molecule type" value="Genomic_DNA"/>
</dbReference>
<gene>
    <name evidence="3" type="ORF">CQW23_35220</name>
</gene>
<evidence type="ECO:0000256" key="1">
    <source>
        <dbReference type="SAM" id="MobiDB-lite"/>
    </source>
</evidence>
<accession>A0A2G2UWL4</accession>
<evidence type="ECO:0000313" key="3">
    <source>
        <dbReference type="EMBL" id="PHT25140.1"/>
    </source>
</evidence>
<dbReference type="AlphaFoldDB" id="A0A2G2UWL4"/>
<feature type="compositionally biased region" description="Polar residues" evidence="1">
    <location>
        <begin position="204"/>
        <end position="216"/>
    </location>
</feature>
<feature type="region of interest" description="Disordered" evidence="1">
    <location>
        <begin position="1"/>
        <end position="53"/>
    </location>
</feature>
<feature type="compositionally biased region" description="Polar residues" evidence="1">
    <location>
        <begin position="44"/>
        <end position="53"/>
    </location>
</feature>
<evidence type="ECO:0000256" key="2">
    <source>
        <dbReference type="SAM" id="Phobius"/>
    </source>
</evidence>
<dbReference type="Proteomes" id="UP000224567">
    <property type="component" value="Unassembled WGS sequence"/>
</dbReference>
<proteinExistence type="predicted"/>
<protein>
    <submittedName>
        <fullName evidence="3">Uncharacterized protein</fullName>
    </submittedName>
</protein>
<dbReference type="STRING" id="33114.A0A2G2UWL4"/>
<reference evidence="4" key="2">
    <citation type="journal article" date="2017" name="J. Anim. Genet.">
        <title>Multiple reference genome sequences of hot pepper reveal the massive evolution of plant disease resistance genes by retroduplication.</title>
        <authorList>
            <person name="Kim S."/>
            <person name="Park J."/>
            <person name="Yeom S.-I."/>
            <person name="Kim Y.-M."/>
            <person name="Seo E."/>
            <person name="Kim K.-T."/>
            <person name="Kim M.-S."/>
            <person name="Lee J.M."/>
            <person name="Cheong K."/>
            <person name="Shin H.-S."/>
            <person name="Kim S.-B."/>
            <person name="Han K."/>
            <person name="Lee J."/>
            <person name="Park M."/>
            <person name="Lee H.-A."/>
            <person name="Lee H.-Y."/>
            <person name="Lee Y."/>
            <person name="Oh S."/>
            <person name="Lee J.H."/>
            <person name="Choi E."/>
            <person name="Choi E."/>
            <person name="Lee S.E."/>
            <person name="Jeon J."/>
            <person name="Kim H."/>
            <person name="Choi G."/>
            <person name="Song H."/>
            <person name="Lee J."/>
            <person name="Lee S.-C."/>
            <person name="Kwon J.-K."/>
            <person name="Lee H.-Y."/>
            <person name="Koo N."/>
            <person name="Hong Y."/>
            <person name="Kim R.W."/>
            <person name="Kang W.-H."/>
            <person name="Huh J.H."/>
            <person name="Kang B.-C."/>
            <person name="Yang T.-J."/>
            <person name="Lee Y.-H."/>
            <person name="Bennetzen J.L."/>
            <person name="Choi D."/>
        </authorList>
    </citation>
    <scope>NUCLEOTIDE SEQUENCE [LARGE SCALE GENOMIC DNA]</scope>
    <source>
        <strain evidence="4">cv. PBC81</strain>
    </source>
</reference>
<keyword evidence="2" id="KW-0472">Membrane</keyword>
<organism evidence="3 4">
    <name type="scientific">Capsicum baccatum</name>
    <name type="common">Peruvian pepper</name>
    <dbReference type="NCBI Taxonomy" id="33114"/>
    <lineage>
        <taxon>Eukaryota</taxon>
        <taxon>Viridiplantae</taxon>
        <taxon>Streptophyta</taxon>
        <taxon>Embryophyta</taxon>
        <taxon>Tracheophyta</taxon>
        <taxon>Spermatophyta</taxon>
        <taxon>Magnoliopsida</taxon>
        <taxon>eudicotyledons</taxon>
        <taxon>Gunneridae</taxon>
        <taxon>Pentapetalae</taxon>
        <taxon>asterids</taxon>
        <taxon>lamiids</taxon>
        <taxon>Solanales</taxon>
        <taxon>Solanaceae</taxon>
        <taxon>Solanoideae</taxon>
        <taxon>Capsiceae</taxon>
        <taxon>Capsicum</taxon>
    </lineage>
</organism>
<comment type="caution">
    <text evidence="3">The sequence shown here is derived from an EMBL/GenBank/DDBJ whole genome shotgun (WGS) entry which is preliminary data.</text>
</comment>
<feature type="transmembrane region" description="Helical" evidence="2">
    <location>
        <begin position="136"/>
        <end position="158"/>
    </location>
</feature>
<evidence type="ECO:0000313" key="4">
    <source>
        <dbReference type="Proteomes" id="UP000224567"/>
    </source>
</evidence>
<keyword evidence="2" id="KW-0812">Transmembrane</keyword>
<sequence>MFESRTHGAINNSGRVHSGGAERYVGRGGSESTKPISGYRKDNGSNTSNVTSTPRIFKSNMTRRTTTISLLTWFKIKQAYPKESPLVADVSSAVNALIENGKILEMDRNWLRNEPIRVGPDNSINSITISLQSFKGLFAITGGVTAVCLLIFIASYLYKYRDFHQRISNSQTTILSKVVAISRHFDQRPLSSGQPQDKLPESGITHNNSSENSIQPTDLPIHHHLNSNDIVSSAPKDVQDASGTIHYSNLEDMSAA</sequence>
<dbReference type="OrthoDB" id="5984008at2759"/>
<name>A0A2G2UWL4_CAPBA</name>